<sequence length="188" mass="18952">MRRLVTTSLFALLLASCGQGDGGNQAGNAGAATNAAVTPGAPSQDLAALVGANPRLAQLVKAAGMEPVLAGKAPYTLLLPSNVALDKLDKATWEGLDQPAQKARITALLRGHILPGTIMSADLARAVENGGGKTTIATMAGEPLTVTRDGNNLRIAGTGGQSALITGTEQPARNGVVHEIDTVLAAKS</sequence>
<dbReference type="Gene3D" id="2.30.180.10">
    <property type="entry name" value="FAS1 domain"/>
    <property type="match status" value="1"/>
</dbReference>
<dbReference type="InterPro" id="IPR050904">
    <property type="entry name" value="Adhesion/Biosynth-related"/>
</dbReference>
<dbReference type="PROSITE" id="PS51257">
    <property type="entry name" value="PROKAR_LIPOPROTEIN"/>
    <property type="match status" value="1"/>
</dbReference>
<reference evidence="3 4" key="1">
    <citation type="submission" date="2022-05" db="EMBL/GenBank/DDBJ databases">
        <title>S8-45 Sphingomonas ultraviolaceadurans.</title>
        <authorList>
            <person name="Liu Y."/>
        </authorList>
    </citation>
    <scope>NUCLEOTIDE SEQUENCE [LARGE SCALE GENOMIC DNA]</scope>
    <source>
        <strain evidence="3 4">S8-45</strain>
    </source>
</reference>
<feature type="domain" description="FAS1" evidence="2">
    <location>
        <begin position="43"/>
        <end position="184"/>
    </location>
</feature>
<evidence type="ECO:0000256" key="1">
    <source>
        <dbReference type="SAM" id="SignalP"/>
    </source>
</evidence>
<dbReference type="Pfam" id="PF02469">
    <property type="entry name" value="Fasciclin"/>
    <property type="match status" value="1"/>
</dbReference>
<organism evidence="3 4">
    <name type="scientific">Sphingomonas glaciei</name>
    <dbReference type="NCBI Taxonomy" id="2938948"/>
    <lineage>
        <taxon>Bacteria</taxon>
        <taxon>Pseudomonadati</taxon>
        <taxon>Pseudomonadota</taxon>
        <taxon>Alphaproteobacteria</taxon>
        <taxon>Sphingomonadales</taxon>
        <taxon>Sphingomonadaceae</taxon>
        <taxon>Sphingomonas</taxon>
    </lineage>
</organism>
<evidence type="ECO:0000259" key="2">
    <source>
        <dbReference type="PROSITE" id="PS50213"/>
    </source>
</evidence>
<dbReference type="InterPro" id="IPR000782">
    <property type="entry name" value="FAS1_domain"/>
</dbReference>
<proteinExistence type="predicted"/>
<keyword evidence="4" id="KW-1185">Reference proteome</keyword>
<dbReference type="SMART" id="SM00554">
    <property type="entry name" value="FAS1"/>
    <property type="match status" value="1"/>
</dbReference>
<dbReference type="PROSITE" id="PS50213">
    <property type="entry name" value="FAS1"/>
    <property type="match status" value="1"/>
</dbReference>
<dbReference type="Proteomes" id="UP000831921">
    <property type="component" value="Chromosome"/>
</dbReference>
<dbReference type="PANTHER" id="PTHR10900:SF77">
    <property type="entry name" value="FI19380P1"/>
    <property type="match status" value="1"/>
</dbReference>
<accession>A0ABY5MTX5</accession>
<dbReference type="SUPFAM" id="SSF82153">
    <property type="entry name" value="FAS1 domain"/>
    <property type="match status" value="1"/>
</dbReference>
<evidence type="ECO:0000313" key="3">
    <source>
        <dbReference type="EMBL" id="UUR07226.1"/>
    </source>
</evidence>
<dbReference type="EMBL" id="CP097253">
    <property type="protein sequence ID" value="UUR07226.1"/>
    <property type="molecule type" value="Genomic_DNA"/>
</dbReference>
<dbReference type="PANTHER" id="PTHR10900">
    <property type="entry name" value="PERIOSTIN-RELATED"/>
    <property type="match status" value="1"/>
</dbReference>
<dbReference type="InterPro" id="IPR036378">
    <property type="entry name" value="FAS1_dom_sf"/>
</dbReference>
<feature type="chain" id="PRO_5047548192" evidence="1">
    <location>
        <begin position="21"/>
        <end position="188"/>
    </location>
</feature>
<dbReference type="RefSeq" id="WP_249454805.1">
    <property type="nucleotide sequence ID" value="NZ_CP097253.1"/>
</dbReference>
<name>A0ABY5MTX5_9SPHN</name>
<gene>
    <name evidence="3" type="ORF">M1K48_09760</name>
</gene>
<protein>
    <submittedName>
        <fullName evidence="3">Fasciclin domain-containing protein</fullName>
    </submittedName>
</protein>
<evidence type="ECO:0000313" key="4">
    <source>
        <dbReference type="Proteomes" id="UP000831921"/>
    </source>
</evidence>
<feature type="signal peptide" evidence="1">
    <location>
        <begin position="1"/>
        <end position="20"/>
    </location>
</feature>
<keyword evidence="1" id="KW-0732">Signal</keyword>